<dbReference type="EMBL" id="JAIWYP010000005">
    <property type="protein sequence ID" value="KAH3828459.1"/>
    <property type="molecule type" value="Genomic_DNA"/>
</dbReference>
<comment type="caution">
    <text evidence="1">The sequence shown here is derived from an EMBL/GenBank/DDBJ whole genome shotgun (WGS) entry which is preliminary data.</text>
</comment>
<protein>
    <submittedName>
        <fullName evidence="1">Uncharacterized protein</fullName>
    </submittedName>
</protein>
<reference evidence="1" key="1">
    <citation type="journal article" date="2019" name="bioRxiv">
        <title>The Genome of the Zebra Mussel, Dreissena polymorpha: A Resource for Invasive Species Research.</title>
        <authorList>
            <person name="McCartney M.A."/>
            <person name="Auch B."/>
            <person name="Kono T."/>
            <person name="Mallez S."/>
            <person name="Zhang Y."/>
            <person name="Obille A."/>
            <person name="Becker A."/>
            <person name="Abrahante J.E."/>
            <person name="Garbe J."/>
            <person name="Badalamenti J.P."/>
            <person name="Herman A."/>
            <person name="Mangelson H."/>
            <person name="Liachko I."/>
            <person name="Sullivan S."/>
            <person name="Sone E.D."/>
            <person name="Koren S."/>
            <person name="Silverstein K.A.T."/>
            <person name="Beckman K.B."/>
            <person name="Gohl D.M."/>
        </authorList>
    </citation>
    <scope>NUCLEOTIDE SEQUENCE</scope>
    <source>
        <strain evidence="1">Duluth1</strain>
        <tissue evidence="1">Whole animal</tissue>
    </source>
</reference>
<sequence length="158" mass="17788">MHRSYWLLLRHFRFRIFPPKFLLEIRNRLSSAVISHQSRRPTWTGICPLLNDATPSSEPPLTSNFSELLGLRNFSSLLGEVGVGWYPAPLLKMLSSNERRRGLSNIGDSRPFAAEISFVTSGSNAAAFCRTLYQVSSSCCDSTPKMCFRLELQSSITN</sequence>
<accession>A0A9D4H2X5</accession>
<name>A0A9D4H2X5_DREPO</name>
<organism evidence="1 2">
    <name type="scientific">Dreissena polymorpha</name>
    <name type="common">Zebra mussel</name>
    <name type="synonym">Mytilus polymorpha</name>
    <dbReference type="NCBI Taxonomy" id="45954"/>
    <lineage>
        <taxon>Eukaryota</taxon>
        <taxon>Metazoa</taxon>
        <taxon>Spiralia</taxon>
        <taxon>Lophotrochozoa</taxon>
        <taxon>Mollusca</taxon>
        <taxon>Bivalvia</taxon>
        <taxon>Autobranchia</taxon>
        <taxon>Heteroconchia</taxon>
        <taxon>Euheterodonta</taxon>
        <taxon>Imparidentia</taxon>
        <taxon>Neoheterodontei</taxon>
        <taxon>Myida</taxon>
        <taxon>Dreissenoidea</taxon>
        <taxon>Dreissenidae</taxon>
        <taxon>Dreissena</taxon>
    </lineage>
</organism>
<dbReference type="AlphaFoldDB" id="A0A9D4H2X5"/>
<dbReference type="Proteomes" id="UP000828390">
    <property type="component" value="Unassembled WGS sequence"/>
</dbReference>
<gene>
    <name evidence="1" type="ORF">DPMN_130432</name>
</gene>
<keyword evidence="2" id="KW-1185">Reference proteome</keyword>
<proteinExistence type="predicted"/>
<reference evidence="1" key="2">
    <citation type="submission" date="2020-11" db="EMBL/GenBank/DDBJ databases">
        <authorList>
            <person name="McCartney M.A."/>
            <person name="Auch B."/>
            <person name="Kono T."/>
            <person name="Mallez S."/>
            <person name="Becker A."/>
            <person name="Gohl D.M."/>
            <person name="Silverstein K.A.T."/>
            <person name="Koren S."/>
            <person name="Bechman K.B."/>
            <person name="Herman A."/>
            <person name="Abrahante J.E."/>
            <person name="Garbe J."/>
        </authorList>
    </citation>
    <scope>NUCLEOTIDE SEQUENCE</scope>
    <source>
        <strain evidence="1">Duluth1</strain>
        <tissue evidence="1">Whole animal</tissue>
    </source>
</reference>
<evidence type="ECO:0000313" key="2">
    <source>
        <dbReference type="Proteomes" id="UP000828390"/>
    </source>
</evidence>
<evidence type="ECO:0000313" key="1">
    <source>
        <dbReference type="EMBL" id="KAH3828459.1"/>
    </source>
</evidence>